<feature type="region of interest" description="Disordered" evidence="2">
    <location>
        <begin position="135"/>
        <end position="157"/>
    </location>
</feature>
<dbReference type="InterPro" id="IPR002110">
    <property type="entry name" value="Ankyrin_rpt"/>
</dbReference>
<evidence type="ECO:0000313" key="4">
    <source>
        <dbReference type="Proteomes" id="UP000504636"/>
    </source>
</evidence>
<dbReference type="SUPFAM" id="SSF48403">
    <property type="entry name" value="Ankyrin repeat"/>
    <property type="match status" value="1"/>
</dbReference>
<evidence type="ECO:0000313" key="3">
    <source>
        <dbReference type="EMBL" id="KAF2813526.1"/>
    </source>
</evidence>
<reference evidence="5" key="2">
    <citation type="submission" date="2020-04" db="EMBL/GenBank/DDBJ databases">
        <authorList>
            <consortium name="NCBI Genome Project"/>
        </authorList>
    </citation>
    <scope>NUCLEOTIDE SEQUENCE</scope>
    <source>
        <strain evidence="5">CBS 304.34</strain>
    </source>
</reference>
<feature type="non-terminal residue" evidence="3">
    <location>
        <position position="222"/>
    </location>
</feature>
<proteinExistence type="predicted"/>
<evidence type="ECO:0000313" key="5">
    <source>
        <dbReference type="RefSeq" id="XP_033580490.1"/>
    </source>
</evidence>
<dbReference type="RefSeq" id="XP_033580490.1">
    <property type="nucleotide sequence ID" value="XM_033714777.1"/>
</dbReference>
<dbReference type="Proteomes" id="UP000504636">
    <property type="component" value="Unplaced"/>
</dbReference>
<organism evidence="3">
    <name type="scientific">Mytilinidion resinicola</name>
    <dbReference type="NCBI Taxonomy" id="574789"/>
    <lineage>
        <taxon>Eukaryota</taxon>
        <taxon>Fungi</taxon>
        <taxon>Dikarya</taxon>
        <taxon>Ascomycota</taxon>
        <taxon>Pezizomycotina</taxon>
        <taxon>Dothideomycetes</taxon>
        <taxon>Pleosporomycetidae</taxon>
        <taxon>Mytilinidiales</taxon>
        <taxon>Mytilinidiaceae</taxon>
        <taxon>Mytilinidion</taxon>
    </lineage>
</organism>
<gene>
    <name evidence="3 5" type="ORF">BDZ99DRAFT_368224</name>
</gene>
<dbReference type="PROSITE" id="PS50297">
    <property type="entry name" value="ANK_REP_REGION"/>
    <property type="match status" value="1"/>
</dbReference>
<evidence type="ECO:0000256" key="1">
    <source>
        <dbReference type="PROSITE-ProRule" id="PRU00023"/>
    </source>
</evidence>
<evidence type="ECO:0008006" key="6">
    <source>
        <dbReference type="Google" id="ProtNLM"/>
    </source>
</evidence>
<sequence>MARAPPSIDLLLNLVPDRPSSVLNSLYSYPNLASSADAHGYSLLHAASSYGHMELLRALIQRYNVDPNILDEDGETALFVAETVEVAQTLVQLGTHVELRNSEGKTAQEKMVEEGEFAEVAVFLGGLVDGTAAEQATTTASAGEEDVHAPPPLPRGVQINLGTMAAGEEEEAPDPEFRRKIEELAASEDFQGEEGQRRLRELVTEAVTGISAEGEERQVRRR</sequence>
<feature type="repeat" description="ANK" evidence="1">
    <location>
        <begin position="39"/>
        <end position="72"/>
    </location>
</feature>
<evidence type="ECO:0000256" key="2">
    <source>
        <dbReference type="SAM" id="MobiDB-lite"/>
    </source>
</evidence>
<dbReference type="PROSITE" id="PS50088">
    <property type="entry name" value="ANK_REPEAT"/>
    <property type="match status" value="1"/>
</dbReference>
<dbReference type="OrthoDB" id="19174at2759"/>
<reference evidence="3 5" key="1">
    <citation type="journal article" date="2020" name="Stud. Mycol.">
        <title>101 Dothideomycetes genomes: a test case for predicting lifestyles and emergence of pathogens.</title>
        <authorList>
            <person name="Haridas S."/>
            <person name="Albert R."/>
            <person name="Binder M."/>
            <person name="Bloem J."/>
            <person name="Labutti K."/>
            <person name="Salamov A."/>
            <person name="Andreopoulos B."/>
            <person name="Baker S."/>
            <person name="Barry K."/>
            <person name="Bills G."/>
            <person name="Bluhm B."/>
            <person name="Cannon C."/>
            <person name="Castanera R."/>
            <person name="Culley D."/>
            <person name="Daum C."/>
            <person name="Ezra D."/>
            <person name="Gonzalez J."/>
            <person name="Henrissat B."/>
            <person name="Kuo A."/>
            <person name="Liang C."/>
            <person name="Lipzen A."/>
            <person name="Lutzoni F."/>
            <person name="Magnuson J."/>
            <person name="Mondo S."/>
            <person name="Nolan M."/>
            <person name="Ohm R."/>
            <person name="Pangilinan J."/>
            <person name="Park H.-J."/>
            <person name="Ramirez L."/>
            <person name="Alfaro M."/>
            <person name="Sun H."/>
            <person name="Tritt A."/>
            <person name="Yoshinaga Y."/>
            <person name="Zwiers L.-H."/>
            <person name="Turgeon B."/>
            <person name="Goodwin S."/>
            <person name="Spatafora J."/>
            <person name="Crous P."/>
            <person name="Grigoriev I."/>
        </authorList>
    </citation>
    <scope>NUCLEOTIDE SEQUENCE</scope>
    <source>
        <strain evidence="3 5">CBS 304.34</strain>
    </source>
</reference>
<dbReference type="AlphaFoldDB" id="A0A6A6YX64"/>
<name>A0A6A6YX64_9PEZI</name>
<dbReference type="SMART" id="SM00248">
    <property type="entry name" value="ANK"/>
    <property type="match status" value="2"/>
</dbReference>
<keyword evidence="4" id="KW-1185">Reference proteome</keyword>
<dbReference type="Gene3D" id="1.25.40.20">
    <property type="entry name" value="Ankyrin repeat-containing domain"/>
    <property type="match status" value="1"/>
</dbReference>
<dbReference type="Pfam" id="PF12796">
    <property type="entry name" value="Ank_2"/>
    <property type="match status" value="1"/>
</dbReference>
<dbReference type="GeneID" id="54455670"/>
<accession>A0A6A6YX64</accession>
<keyword evidence="1" id="KW-0040">ANK repeat</keyword>
<protein>
    <recommendedName>
        <fullName evidence="6">Ankyrin repeat-containing protein P1E11.10</fullName>
    </recommendedName>
</protein>
<dbReference type="EMBL" id="MU003696">
    <property type="protein sequence ID" value="KAF2813526.1"/>
    <property type="molecule type" value="Genomic_DNA"/>
</dbReference>
<dbReference type="InterPro" id="IPR036770">
    <property type="entry name" value="Ankyrin_rpt-contain_sf"/>
</dbReference>
<reference evidence="5" key="3">
    <citation type="submission" date="2025-04" db="UniProtKB">
        <authorList>
            <consortium name="RefSeq"/>
        </authorList>
    </citation>
    <scope>IDENTIFICATION</scope>
    <source>
        <strain evidence="5">CBS 304.34</strain>
    </source>
</reference>